<evidence type="ECO:0000256" key="2">
    <source>
        <dbReference type="ARBA" id="ARBA00023043"/>
    </source>
</evidence>
<sequence>MTSGPELSFYAAQQAPITKSDPGDIHQTPTPHHRTQSGGGVRPMWIQQTILKIANTVVNRTSNRQKSVKREPRKSRDSASRKRGGSSRSRSRQVSGKGNDTISNYQTVRQQRVNHYLTSLPAKNQEFEYVSEHHIEEPSLPPPHRDPVSERHTPLRFASQDNLRSRANHGRYRHEQSSDFLPSTFIRYPSDGDLRRMTLMLPPSLQKIMNAKIQEQSRELTEPLGEGAAEKPSESTTFNDRSHSDEASANHKPQENEDKEPLDHTKPHALDNDTPGFAKQEVSPLGDWPGATAESPDAIRDEKADTVQEQSVAQTEMLQNNVEQPICMNMVRPGVMTAEKPSAEGEVLGPGAEPTLTTTNNQSSPGTVQPTFTVNANALSPVEESETLQTQELASSGSGAPPAVQPLGSFLEGVPGTDRIGRKWESATVIMKRILDHKATTTPTSVISFNKRKLLGGSRPVMIWNDEFYGYLPCFVSQGQASAVCELLAVGCNPGRTGKPRWMPMLNVVLGRTEKHNKCLIALLQSGADVGAKDPSSGKTYLHFAIAQELWSGYSTTVYILLMAKANPNARDKMGNTPLLTLLTGNGPLLQEERDALMLLLAPNFGTKIYVRDPNLGENVLHLAIRRRDPYALDAVFSTIYDNELKKSMLQELNASGFTPLFLLVNNGANLDDKNLTNGDTVLHCIIGVHWSIEAFELLLKYNANHLVQNFSHKNSHHDVTGKGP</sequence>
<feature type="region of interest" description="Disordered" evidence="3">
    <location>
        <begin position="217"/>
        <end position="308"/>
    </location>
</feature>
<feature type="compositionally biased region" description="Polar residues" evidence="3">
    <location>
        <begin position="387"/>
        <end position="398"/>
    </location>
</feature>
<evidence type="ECO:0000256" key="3">
    <source>
        <dbReference type="SAM" id="MobiDB-lite"/>
    </source>
</evidence>
<accession>A0A0D2H7J7</accession>
<reference evidence="4" key="1">
    <citation type="submission" date="2015-01" db="EMBL/GenBank/DDBJ databases">
        <title>The Genome Sequence of Cladophialophora bantiana CBS 173.52.</title>
        <authorList>
            <consortium name="The Broad Institute Genomics Platform"/>
            <person name="Cuomo C."/>
            <person name="de Hoog S."/>
            <person name="Gorbushina A."/>
            <person name="Stielow B."/>
            <person name="Teixiera M."/>
            <person name="Abouelleil A."/>
            <person name="Chapman S.B."/>
            <person name="Priest M."/>
            <person name="Young S.K."/>
            <person name="Wortman J."/>
            <person name="Nusbaum C."/>
            <person name="Birren B."/>
        </authorList>
    </citation>
    <scope>NUCLEOTIDE SEQUENCE [LARGE SCALE GENOMIC DNA]</scope>
    <source>
        <strain evidence="4">CBS 173.52</strain>
    </source>
</reference>
<protein>
    <submittedName>
        <fullName evidence="4">Uncharacterized protein</fullName>
    </submittedName>
</protein>
<keyword evidence="2" id="KW-0040">ANK repeat</keyword>
<dbReference type="PANTHER" id="PTHR24189">
    <property type="entry name" value="MYOTROPHIN"/>
    <property type="match status" value="1"/>
</dbReference>
<dbReference type="AlphaFoldDB" id="A0A0D2H7J7"/>
<dbReference type="PANTHER" id="PTHR24189:SF50">
    <property type="entry name" value="ANKYRIN REPEAT AND SOCS BOX PROTEIN 2"/>
    <property type="match status" value="1"/>
</dbReference>
<proteinExistence type="predicted"/>
<name>A0A0D2H7J7_CLAB1</name>
<gene>
    <name evidence="4" type="ORF">Z519_12626</name>
</gene>
<dbReference type="SUPFAM" id="SSF48403">
    <property type="entry name" value="Ankyrin repeat"/>
    <property type="match status" value="1"/>
</dbReference>
<feature type="compositionally biased region" description="Basic and acidic residues" evidence="3">
    <location>
        <begin position="240"/>
        <end position="271"/>
    </location>
</feature>
<evidence type="ECO:0000256" key="1">
    <source>
        <dbReference type="ARBA" id="ARBA00022737"/>
    </source>
</evidence>
<feature type="region of interest" description="Disordered" evidence="3">
    <location>
        <begin position="382"/>
        <end position="402"/>
    </location>
</feature>
<dbReference type="OrthoDB" id="366390at2759"/>
<dbReference type="GeneID" id="27705554"/>
<feature type="compositionally biased region" description="Basic and acidic residues" evidence="3">
    <location>
        <begin position="297"/>
        <end position="306"/>
    </location>
</feature>
<dbReference type="Gene3D" id="1.25.40.20">
    <property type="entry name" value="Ankyrin repeat-containing domain"/>
    <property type="match status" value="1"/>
</dbReference>
<feature type="compositionally biased region" description="Polar residues" evidence="3">
    <location>
        <begin position="355"/>
        <end position="369"/>
    </location>
</feature>
<dbReference type="EMBL" id="KN847010">
    <property type="protein sequence ID" value="KIW86840.1"/>
    <property type="molecule type" value="Genomic_DNA"/>
</dbReference>
<keyword evidence="1" id="KW-0677">Repeat</keyword>
<feature type="compositionally biased region" description="Basic residues" evidence="3">
    <location>
        <begin position="81"/>
        <end position="91"/>
    </location>
</feature>
<feature type="region of interest" description="Disordered" evidence="3">
    <location>
        <begin position="14"/>
        <end position="42"/>
    </location>
</feature>
<feature type="compositionally biased region" description="Polar residues" evidence="3">
    <location>
        <begin position="56"/>
        <end position="65"/>
    </location>
</feature>
<keyword evidence="5" id="KW-1185">Reference proteome</keyword>
<dbReference type="InterPro" id="IPR050745">
    <property type="entry name" value="Multifunctional_regulatory"/>
</dbReference>
<dbReference type="Proteomes" id="UP000053789">
    <property type="component" value="Unassembled WGS sequence"/>
</dbReference>
<dbReference type="VEuPathDB" id="FungiDB:Z519_12626"/>
<dbReference type="InterPro" id="IPR036770">
    <property type="entry name" value="Ankyrin_rpt-contain_sf"/>
</dbReference>
<evidence type="ECO:0000313" key="4">
    <source>
        <dbReference type="EMBL" id="KIW86840.1"/>
    </source>
</evidence>
<feature type="region of interest" description="Disordered" evidence="3">
    <location>
        <begin position="344"/>
        <end position="369"/>
    </location>
</feature>
<dbReference type="HOGENOM" id="CLU_381724_0_0_1"/>
<feature type="region of interest" description="Disordered" evidence="3">
    <location>
        <begin position="56"/>
        <end position="106"/>
    </location>
</feature>
<dbReference type="RefSeq" id="XP_016613509.1">
    <property type="nucleotide sequence ID" value="XM_016770331.1"/>
</dbReference>
<feature type="compositionally biased region" description="Basic and acidic residues" evidence="3">
    <location>
        <begin position="68"/>
        <end position="80"/>
    </location>
</feature>
<organism evidence="4 5">
    <name type="scientific">Cladophialophora bantiana (strain ATCC 10958 / CBS 173.52 / CDC B-1940 / NIH 8579)</name>
    <name type="common">Xylohypha bantiana</name>
    <dbReference type="NCBI Taxonomy" id="1442370"/>
    <lineage>
        <taxon>Eukaryota</taxon>
        <taxon>Fungi</taxon>
        <taxon>Dikarya</taxon>
        <taxon>Ascomycota</taxon>
        <taxon>Pezizomycotina</taxon>
        <taxon>Eurotiomycetes</taxon>
        <taxon>Chaetothyriomycetidae</taxon>
        <taxon>Chaetothyriales</taxon>
        <taxon>Herpotrichiellaceae</taxon>
        <taxon>Cladophialophora</taxon>
    </lineage>
</organism>
<evidence type="ECO:0000313" key="5">
    <source>
        <dbReference type="Proteomes" id="UP000053789"/>
    </source>
</evidence>